<accession>A0A800N8V3</accession>
<gene>
    <name evidence="1" type="ORF">KIS1582_4081</name>
</gene>
<reference evidence="1 2" key="1">
    <citation type="journal article" date="2020" name="G3 (Bethesda)">
        <title>Whole Genome Sequencing and Comparative Genomics of Two Nematicidal Bacillus Strains Reveals a Wide Range of Possible Virulence Factors.</title>
        <authorList>
            <person name="Susic N."/>
            <person name="Janezic S."/>
            <person name="Rupnik M."/>
            <person name="Geric Stare B."/>
        </authorList>
    </citation>
    <scope>NUCLEOTIDE SEQUENCE [LARGE SCALE GENOMIC DNA]</scope>
    <source>
        <strain evidence="1 2">I-1582</strain>
    </source>
</reference>
<comment type="caution">
    <text evidence="1">The sequence shown here is derived from an EMBL/GenBank/DDBJ whole genome shotgun (WGS) entry which is preliminary data.</text>
</comment>
<proteinExistence type="predicted"/>
<sequence>MSASFKVAIRTEKFLSAQKLWYKHRKNFIRTEIESIRT</sequence>
<dbReference type="AlphaFoldDB" id="A0A800N8V3"/>
<dbReference type="EMBL" id="VDEM01000067">
    <property type="protein sequence ID" value="KAF0822172.1"/>
    <property type="molecule type" value="Genomic_DNA"/>
</dbReference>
<evidence type="ECO:0000313" key="2">
    <source>
        <dbReference type="Proteomes" id="UP000465778"/>
    </source>
</evidence>
<name>A0A800N8V3_CYTFI</name>
<organism evidence="1 2">
    <name type="scientific">Cytobacillus firmus</name>
    <name type="common">Bacillus firmus</name>
    <dbReference type="NCBI Taxonomy" id="1399"/>
    <lineage>
        <taxon>Bacteria</taxon>
        <taxon>Bacillati</taxon>
        <taxon>Bacillota</taxon>
        <taxon>Bacilli</taxon>
        <taxon>Bacillales</taxon>
        <taxon>Bacillaceae</taxon>
        <taxon>Cytobacillus</taxon>
    </lineage>
</organism>
<dbReference type="Proteomes" id="UP000465778">
    <property type="component" value="Unassembled WGS sequence"/>
</dbReference>
<evidence type="ECO:0000313" key="1">
    <source>
        <dbReference type="EMBL" id="KAF0822172.1"/>
    </source>
</evidence>
<protein>
    <submittedName>
        <fullName evidence="1">Uncharacterized protein</fullName>
    </submittedName>
</protein>